<dbReference type="EMBL" id="JBBPBK010000014">
    <property type="protein sequence ID" value="KAK9270435.1"/>
    <property type="molecule type" value="Genomic_DNA"/>
</dbReference>
<feature type="region of interest" description="Disordered" evidence="2">
    <location>
        <begin position="1"/>
        <end position="36"/>
    </location>
</feature>
<dbReference type="AlphaFoldDB" id="A0AAP0R627"/>
<evidence type="ECO:0000259" key="4">
    <source>
        <dbReference type="Pfam" id="PF05004"/>
    </source>
</evidence>
<evidence type="ECO:0000313" key="6">
    <source>
        <dbReference type="Proteomes" id="UP001415857"/>
    </source>
</evidence>
<dbReference type="InterPro" id="IPR016024">
    <property type="entry name" value="ARM-type_fold"/>
</dbReference>
<sequence length="477" mass="53019">MGKRKTQRKSVALLDSDDDSSVSSSSTLRSDLMSVSGTEEVPLDKDSLLDQALEALFEKRGSTREKALSSIVEAFNGNLQHQFVEKNFVTLLHQCLNSFKRGSAQEISSASHVIGLLALTVGCEDKAHEILEESFSAISQALKSPSELSKISSLLECLAIITFVGGKEPEETERSMQLMWQLVRPKLGSNVVASKPSTALITAVVSAWSFLLTTMDGWRLDTKNWQESISYFSSLLDKEDRSVRIAAGEALALIFEMGSLEKFSVEAKGSSDGSQERFTHIQGLKAKILNQVRNLSAEAGGKGSAKKDLNNQRNLFRDILEFIEDGYSPESSMKIGGDSISTSTWSQLIQLNFLKRFLGGGFVKHMQENEFIQEVLGFEPKRKHFSGSERHISSTEKRLYKSPNSVLNKARTQQLNKDRMLSQVFSYNWIGKVTSKLMGLSQLICFELNVRHDGQAVLWDFSIAHSPNFTEAYSTKS</sequence>
<dbReference type="InterPro" id="IPR007701">
    <property type="entry name" value="Interferon-rel_develop_reg_N"/>
</dbReference>
<gene>
    <name evidence="5" type="ORF">L1049_026014</name>
</gene>
<evidence type="ECO:0000256" key="1">
    <source>
        <dbReference type="ARBA" id="ARBA00008828"/>
    </source>
</evidence>
<proteinExistence type="inferred from homology"/>
<dbReference type="Pfam" id="PF04836">
    <property type="entry name" value="IFRD_C"/>
    <property type="match status" value="1"/>
</dbReference>
<organism evidence="5 6">
    <name type="scientific">Liquidambar formosana</name>
    <name type="common">Formosan gum</name>
    <dbReference type="NCBI Taxonomy" id="63359"/>
    <lineage>
        <taxon>Eukaryota</taxon>
        <taxon>Viridiplantae</taxon>
        <taxon>Streptophyta</taxon>
        <taxon>Embryophyta</taxon>
        <taxon>Tracheophyta</taxon>
        <taxon>Spermatophyta</taxon>
        <taxon>Magnoliopsida</taxon>
        <taxon>eudicotyledons</taxon>
        <taxon>Gunneridae</taxon>
        <taxon>Pentapetalae</taxon>
        <taxon>Saxifragales</taxon>
        <taxon>Altingiaceae</taxon>
        <taxon>Liquidambar</taxon>
    </lineage>
</organism>
<feature type="domain" description="Interferon-related developmental regulator C-terminal" evidence="3">
    <location>
        <begin position="369"/>
        <end position="423"/>
    </location>
</feature>
<dbReference type="InterPro" id="IPR039777">
    <property type="entry name" value="IFRD"/>
</dbReference>
<evidence type="ECO:0008006" key="7">
    <source>
        <dbReference type="Google" id="ProtNLM"/>
    </source>
</evidence>
<feature type="compositionally biased region" description="Low complexity" evidence="2">
    <location>
        <begin position="21"/>
        <end position="36"/>
    </location>
</feature>
<comment type="similarity">
    <text evidence="1">Belongs to the IFRD family.</text>
</comment>
<name>A0AAP0R627_LIQFO</name>
<evidence type="ECO:0000313" key="5">
    <source>
        <dbReference type="EMBL" id="KAK9270435.1"/>
    </source>
</evidence>
<dbReference type="PANTHER" id="PTHR12354:SF1">
    <property type="entry name" value="INTERFERON-RELATED DEVELOPMENTAL REGULATOR 1"/>
    <property type="match status" value="1"/>
</dbReference>
<dbReference type="SUPFAM" id="SSF48371">
    <property type="entry name" value="ARM repeat"/>
    <property type="match status" value="1"/>
</dbReference>
<dbReference type="Proteomes" id="UP001415857">
    <property type="component" value="Unassembled WGS sequence"/>
</dbReference>
<accession>A0AAP0R627</accession>
<reference evidence="5 6" key="1">
    <citation type="journal article" date="2024" name="Plant J.">
        <title>Genome sequences and population genomics reveal climatic adaptation and genomic divergence between two closely related sweetgum species.</title>
        <authorList>
            <person name="Xu W.Q."/>
            <person name="Ren C.Q."/>
            <person name="Zhang X.Y."/>
            <person name="Comes H.P."/>
            <person name="Liu X.H."/>
            <person name="Li Y.G."/>
            <person name="Kettle C.J."/>
            <person name="Jalonen R."/>
            <person name="Gaisberger H."/>
            <person name="Ma Y.Z."/>
            <person name="Qiu Y.X."/>
        </authorList>
    </citation>
    <scope>NUCLEOTIDE SEQUENCE [LARGE SCALE GENOMIC DNA]</scope>
    <source>
        <strain evidence="5">Hangzhou</strain>
    </source>
</reference>
<comment type="caution">
    <text evidence="5">The sequence shown here is derived from an EMBL/GenBank/DDBJ whole genome shotgun (WGS) entry which is preliminary data.</text>
</comment>
<keyword evidence="6" id="KW-1185">Reference proteome</keyword>
<dbReference type="InterPro" id="IPR006921">
    <property type="entry name" value="Interferon-rel_develop_reg_C"/>
</dbReference>
<feature type="domain" description="Interferon-related developmental regulator N-terminal" evidence="4">
    <location>
        <begin position="23"/>
        <end position="324"/>
    </location>
</feature>
<dbReference type="Pfam" id="PF05004">
    <property type="entry name" value="IFRD"/>
    <property type="match status" value="1"/>
</dbReference>
<dbReference type="PANTHER" id="PTHR12354">
    <property type="entry name" value="INTERFERON-RELATED DEVELOPMENTAL REGULATOR"/>
    <property type="match status" value="1"/>
</dbReference>
<evidence type="ECO:0000256" key="2">
    <source>
        <dbReference type="SAM" id="MobiDB-lite"/>
    </source>
</evidence>
<evidence type="ECO:0000259" key="3">
    <source>
        <dbReference type="Pfam" id="PF04836"/>
    </source>
</evidence>
<protein>
    <recommendedName>
        <fullName evidence="7">Interferon-related developmental regulator 1</fullName>
    </recommendedName>
</protein>